<sequence length="1427" mass="160926">MFINLAICTSSFLGCPHGTHYFVACKENDQAKLSNYAEQIKNHKSLNKVEKTDCRVLVNYTELRETNLRSFFGDFQSKTYRQHNIGLNDSLPNLNLGISHESRKRNIEIARESKRLAALISLRLAQPQLTRRVDILNKLLVDETIITLKCNLDILVNGTPPSDIKAAYEAILMQLNIFNQGFHCYLRGPSTASAKISYLGKTLSFVTAAINCLNYGMEDGRWCILNRSLSSYCGNRDANELNERLTSTEQALINAERAVFTSPSISVDALKTVYRAHIDPVADLIAALDELPSPDVGAEDVQKRKVLLQKRHAALKSQHTAKLTRAKEHEENLIKNLKSELAELEGLVVNISSAYGRPKKLDDVIKDHESLNKIVERVNLLSIDQADKVVCTAFVKRADAIRSKANNLVKVLVDEITKEARFLRDIQNAFIKLYELSVKLKAINGSGKPKNKLKQLRQLEECHSKLRQRVQAINNTMKIKSPYVKHVFIGVSLSEQLNDLQHNFDAKRCQLEAQIELASVAAVIKKTAKNMTEKFKVLATAFPYKLDDLEEQLNDSVAQKVKFEDLFDKLPEGPEGDEQRELVKQNLSSLNDWIKKFNDAVGEKTAASTNFSLKRAADELLSKIDADYDSAVNGMNDAVPQNVLQNRINILEADEEGLVAIRGKLIYNKFELNHLDVDHCVELDNMLDAFDAASGKLNKARDQLQGKLHYAIAAEQLKNDVKHHQTTLTALVCQGQELLVGNSPIPTSFKDLADKIDKATDAANRVVASTIAESDNAVVKPLANIIAEADAAKGALNHRHSHYISFVKKRDDVNGQLEKIQECLDAFNDKTASNLVTLDAAEEAMNCLRKAQADLNSQAPILEQLKKLSELNPFDRVYIDVRFVETDWHQLNQQFEETITVLGNEIAAEKNIKNGFDSIVAEIDLLEAQILTSDRQGLIDVAERTIPEFETQLDRLSETEMDGGRDRRYVARASIPAIHDRLEALTVTIVGRISQMKQVPSLETATTSKTSKIKRSPLLQLYNNLRFRKTALNSKAPIQEEEYTDDFEKIEPEFEQHLVAKSSPLVVNIKQVQQQALTASLMEPSSLSVSQNLTYEMVPIATSENSMVVGNVHDNQAEAHCNPTFTLAILGRSDEAKLSVLKSISRVLQNETFEAAISRNTQIDVFEMPVEHIVQHETDHIRFVNIAVDEEDYKNADIIGSKLSEYPEIHGIITVITNDDSTLPDAQYNQLCFTYKLLFRNAFKKCCIVNVFKPTDTFNLDSASAQLMQFLENFCERHRLPDLSMNFFCVDADSMQNIHNVNLDDTQRDLLLNAWRHVSNGFNGFLEVMETDPPLEARSFHLTEKLRRLEEWLNIRRKEIPTPPPVEWRFLMEMVADSLMTGLAIYYRNKIGDAAPLTNEQLQNAVNYWQATDAEVARILFDIKQLY</sequence>
<evidence type="ECO:0000259" key="4">
    <source>
        <dbReference type="Pfam" id="PF24615"/>
    </source>
</evidence>
<reference evidence="5" key="1">
    <citation type="journal article" date="2013" name="Genetics">
        <title>The draft genome and transcriptome of Panagrellus redivivus are shaped by the harsh demands of a free-living lifestyle.</title>
        <authorList>
            <person name="Srinivasan J."/>
            <person name="Dillman A.R."/>
            <person name="Macchietto M.G."/>
            <person name="Heikkinen L."/>
            <person name="Lakso M."/>
            <person name="Fracchia K.M."/>
            <person name="Antoshechkin I."/>
            <person name="Mortazavi A."/>
            <person name="Wong G."/>
            <person name="Sternberg P.W."/>
        </authorList>
    </citation>
    <scope>NUCLEOTIDE SEQUENCE [LARGE SCALE GENOMIC DNA]</scope>
    <source>
        <strain evidence="5">MT8872</strain>
    </source>
</reference>
<dbReference type="Pfam" id="PF24615">
    <property type="entry name" value="Spectrin_Anc-1_2"/>
    <property type="match status" value="1"/>
</dbReference>
<feature type="domain" description="Nuclear anchorage protein 1 spectrin repeat" evidence="2">
    <location>
        <begin position="329"/>
        <end position="421"/>
    </location>
</feature>
<evidence type="ECO:0000313" key="5">
    <source>
        <dbReference type="Proteomes" id="UP000492821"/>
    </source>
</evidence>
<protein>
    <submittedName>
        <fullName evidence="6">Coiled-coil domain-containing protein 22 homolog</fullName>
    </submittedName>
</protein>
<keyword evidence="5" id="KW-1185">Reference proteome</keyword>
<evidence type="ECO:0000256" key="1">
    <source>
        <dbReference type="SAM" id="Coils"/>
    </source>
</evidence>
<dbReference type="InterPro" id="IPR057134">
    <property type="entry name" value="Spectrin_Anc-1_3"/>
</dbReference>
<evidence type="ECO:0000259" key="3">
    <source>
        <dbReference type="Pfam" id="PF24611"/>
    </source>
</evidence>
<dbReference type="InterPro" id="IPR057132">
    <property type="entry name" value="ANC1_spectrin_dom"/>
</dbReference>
<dbReference type="WBParaSite" id="Pan_g8163.t1">
    <property type="protein sequence ID" value="Pan_g8163.t1"/>
    <property type="gene ID" value="Pan_g8163"/>
</dbReference>
<feature type="domain" description="Nuclear anchorage protein 1 spectrin repeat" evidence="4">
    <location>
        <begin position="603"/>
        <end position="711"/>
    </location>
</feature>
<dbReference type="Pfam" id="PF24531">
    <property type="entry name" value="ANC1_spectrin"/>
    <property type="match status" value="1"/>
</dbReference>
<feature type="domain" description="Nuclear anchorage protein 1 spectrin-like repeat" evidence="3">
    <location>
        <begin position="793"/>
        <end position="906"/>
    </location>
</feature>
<dbReference type="InterPro" id="IPR057133">
    <property type="entry name" value="Spectrin_Anc-1_2"/>
</dbReference>
<dbReference type="Pfam" id="PF24611">
    <property type="entry name" value="Spectrin_Anc-1"/>
    <property type="match status" value="1"/>
</dbReference>
<organism evidence="5 6">
    <name type="scientific">Panagrellus redivivus</name>
    <name type="common">Microworm</name>
    <dbReference type="NCBI Taxonomy" id="6233"/>
    <lineage>
        <taxon>Eukaryota</taxon>
        <taxon>Metazoa</taxon>
        <taxon>Ecdysozoa</taxon>
        <taxon>Nematoda</taxon>
        <taxon>Chromadorea</taxon>
        <taxon>Rhabditida</taxon>
        <taxon>Tylenchina</taxon>
        <taxon>Panagrolaimomorpha</taxon>
        <taxon>Panagrolaimoidea</taxon>
        <taxon>Panagrolaimidae</taxon>
        <taxon>Panagrellus</taxon>
    </lineage>
</organism>
<feature type="coiled-coil region" evidence="1">
    <location>
        <begin position="298"/>
        <end position="354"/>
    </location>
</feature>
<proteinExistence type="predicted"/>
<accession>A0A7E4W991</accession>
<keyword evidence="1" id="KW-0175">Coiled coil</keyword>
<evidence type="ECO:0000313" key="6">
    <source>
        <dbReference type="WBParaSite" id="Pan_g8163.t1"/>
    </source>
</evidence>
<name>A0A7E4W991_PANRE</name>
<reference evidence="6" key="2">
    <citation type="submission" date="2020-10" db="UniProtKB">
        <authorList>
            <consortium name="WormBaseParasite"/>
        </authorList>
    </citation>
    <scope>IDENTIFICATION</scope>
</reference>
<dbReference type="Proteomes" id="UP000492821">
    <property type="component" value="Unassembled WGS sequence"/>
</dbReference>
<evidence type="ECO:0000259" key="2">
    <source>
        <dbReference type="Pfam" id="PF24531"/>
    </source>
</evidence>